<dbReference type="NCBIfam" id="TIGR00229">
    <property type="entry name" value="sensory_box"/>
    <property type="match status" value="1"/>
</dbReference>
<evidence type="ECO:0000259" key="13">
    <source>
        <dbReference type="PROSITE" id="PS50887"/>
    </source>
</evidence>
<dbReference type="InterPro" id="IPR000014">
    <property type="entry name" value="PAS"/>
</dbReference>
<keyword evidence="5 10" id="KW-0812">Transmembrane</keyword>
<dbReference type="RefSeq" id="WP_148808521.1">
    <property type="nucleotide sequence ID" value="NZ_CP042243.1"/>
</dbReference>
<evidence type="ECO:0000256" key="8">
    <source>
        <dbReference type="ARBA" id="ARBA00022989"/>
    </source>
</evidence>
<dbReference type="InterPro" id="IPR013655">
    <property type="entry name" value="PAS_fold_3"/>
</dbReference>
<dbReference type="Gene3D" id="2.10.70.100">
    <property type="match status" value="1"/>
</dbReference>
<feature type="domain" description="PAS" evidence="11">
    <location>
        <begin position="171"/>
        <end position="243"/>
    </location>
</feature>
<keyword evidence="3" id="KW-0997">Cell inner membrane</keyword>
<feature type="transmembrane region" description="Helical" evidence="10">
    <location>
        <begin position="14"/>
        <end position="34"/>
    </location>
</feature>
<keyword evidence="4" id="KW-0808">Transferase</keyword>
<keyword evidence="9 10" id="KW-0472">Membrane</keyword>
<dbReference type="PROSITE" id="PS50112">
    <property type="entry name" value="PAS"/>
    <property type="match status" value="1"/>
</dbReference>
<dbReference type="PANTHER" id="PTHR44757:SF2">
    <property type="entry name" value="BIOFILM ARCHITECTURE MAINTENANCE PROTEIN MBAA"/>
    <property type="match status" value="1"/>
</dbReference>
<evidence type="ECO:0000256" key="3">
    <source>
        <dbReference type="ARBA" id="ARBA00022519"/>
    </source>
</evidence>
<dbReference type="CDD" id="cd00130">
    <property type="entry name" value="PAS"/>
    <property type="match status" value="1"/>
</dbReference>
<dbReference type="InterPro" id="IPR043128">
    <property type="entry name" value="Rev_trsase/Diguanyl_cyclase"/>
</dbReference>
<dbReference type="SMART" id="SM00267">
    <property type="entry name" value="GGDEF"/>
    <property type="match status" value="1"/>
</dbReference>
<dbReference type="Proteomes" id="UP000324646">
    <property type="component" value="Chromosome"/>
</dbReference>
<dbReference type="Pfam" id="PF00990">
    <property type="entry name" value="GGDEF"/>
    <property type="match status" value="1"/>
</dbReference>
<keyword evidence="15" id="KW-1185">Reference proteome</keyword>
<evidence type="ECO:0000259" key="11">
    <source>
        <dbReference type="PROSITE" id="PS50112"/>
    </source>
</evidence>
<dbReference type="KEGG" id="crs:FQB35_02920"/>
<evidence type="ECO:0000313" key="15">
    <source>
        <dbReference type="Proteomes" id="UP000324646"/>
    </source>
</evidence>
<dbReference type="PANTHER" id="PTHR44757">
    <property type="entry name" value="DIGUANYLATE CYCLASE DGCP"/>
    <property type="match status" value="1"/>
</dbReference>
<evidence type="ECO:0000256" key="4">
    <source>
        <dbReference type="ARBA" id="ARBA00022679"/>
    </source>
</evidence>
<keyword evidence="2" id="KW-1003">Cell membrane</keyword>
<dbReference type="FunFam" id="2.10.70.100:FF:000001">
    <property type="entry name" value="Sensory transduction histidine kinase"/>
    <property type="match status" value="1"/>
</dbReference>
<dbReference type="Gene3D" id="3.30.450.20">
    <property type="entry name" value="PAS domain"/>
    <property type="match status" value="1"/>
</dbReference>
<feature type="transmembrane region" description="Helical" evidence="10">
    <location>
        <begin position="140"/>
        <end position="157"/>
    </location>
</feature>
<feature type="transmembrane region" description="Helical" evidence="10">
    <location>
        <begin position="40"/>
        <end position="57"/>
    </location>
</feature>
<evidence type="ECO:0000256" key="6">
    <source>
        <dbReference type="ARBA" id="ARBA00022737"/>
    </source>
</evidence>
<dbReference type="EMBL" id="CP042243">
    <property type="protein sequence ID" value="QEK11407.1"/>
    <property type="molecule type" value="Genomic_DNA"/>
</dbReference>
<dbReference type="Gene3D" id="3.30.70.270">
    <property type="match status" value="1"/>
</dbReference>
<dbReference type="InterPro" id="IPR029787">
    <property type="entry name" value="Nucleotide_cyclase"/>
</dbReference>
<evidence type="ECO:0000256" key="7">
    <source>
        <dbReference type="ARBA" id="ARBA00022741"/>
    </source>
</evidence>
<dbReference type="SUPFAM" id="SSF55785">
    <property type="entry name" value="PYP-like sensor domain (PAS domain)"/>
    <property type="match status" value="1"/>
</dbReference>
<dbReference type="AlphaFoldDB" id="A0A5C0SBV4"/>
<dbReference type="InterPro" id="IPR000160">
    <property type="entry name" value="GGDEF_dom"/>
</dbReference>
<feature type="transmembrane region" description="Helical" evidence="10">
    <location>
        <begin position="108"/>
        <end position="128"/>
    </location>
</feature>
<protein>
    <submittedName>
        <fullName evidence="14">Sensor domain-containing diguanylate cyclase</fullName>
    </submittedName>
</protein>
<keyword evidence="6" id="KW-0677">Repeat</keyword>
<proteinExistence type="predicted"/>
<dbReference type="SUPFAM" id="SSF55073">
    <property type="entry name" value="Nucleotide cyclase"/>
    <property type="match status" value="1"/>
</dbReference>
<dbReference type="InterPro" id="IPR001610">
    <property type="entry name" value="PAC"/>
</dbReference>
<evidence type="ECO:0000256" key="2">
    <source>
        <dbReference type="ARBA" id="ARBA00022475"/>
    </source>
</evidence>
<dbReference type="SMART" id="SM00086">
    <property type="entry name" value="PAC"/>
    <property type="match status" value="1"/>
</dbReference>
<reference evidence="14 15" key="1">
    <citation type="submission" date="2019-07" db="EMBL/GenBank/DDBJ databases">
        <title>Complete genome of Crassaminicella thermophila SY095.</title>
        <authorList>
            <person name="Li X."/>
        </authorList>
    </citation>
    <scope>NUCLEOTIDE SEQUENCE [LARGE SCALE GENOMIC DNA]</scope>
    <source>
        <strain evidence="14 15">SY095</strain>
    </source>
</reference>
<dbReference type="InterPro" id="IPR035965">
    <property type="entry name" value="PAS-like_dom_sf"/>
</dbReference>
<dbReference type="CDD" id="cd01949">
    <property type="entry name" value="GGDEF"/>
    <property type="match status" value="1"/>
</dbReference>
<comment type="subcellular location">
    <subcellularLocation>
        <location evidence="1">Cell inner membrane</location>
        <topology evidence="1">Multi-pass membrane protein</topology>
    </subcellularLocation>
</comment>
<feature type="domain" description="GGDEF" evidence="13">
    <location>
        <begin position="329"/>
        <end position="461"/>
    </location>
</feature>
<evidence type="ECO:0000256" key="10">
    <source>
        <dbReference type="SAM" id="Phobius"/>
    </source>
</evidence>
<feature type="domain" description="PAC" evidence="12">
    <location>
        <begin position="245"/>
        <end position="297"/>
    </location>
</feature>
<evidence type="ECO:0000313" key="14">
    <source>
        <dbReference type="EMBL" id="QEK11407.1"/>
    </source>
</evidence>
<dbReference type="Pfam" id="PF08447">
    <property type="entry name" value="PAS_3"/>
    <property type="match status" value="1"/>
</dbReference>
<dbReference type="GO" id="GO:0000166">
    <property type="term" value="F:nucleotide binding"/>
    <property type="evidence" value="ECO:0007669"/>
    <property type="project" value="UniProtKB-KW"/>
</dbReference>
<dbReference type="InterPro" id="IPR000700">
    <property type="entry name" value="PAS-assoc_C"/>
</dbReference>
<dbReference type="GO" id="GO:0016740">
    <property type="term" value="F:transferase activity"/>
    <property type="evidence" value="ECO:0007669"/>
    <property type="project" value="UniProtKB-KW"/>
</dbReference>
<dbReference type="FunFam" id="3.30.70.270:FF:000001">
    <property type="entry name" value="Diguanylate cyclase domain protein"/>
    <property type="match status" value="1"/>
</dbReference>
<keyword evidence="8 10" id="KW-1133">Transmembrane helix</keyword>
<dbReference type="InterPro" id="IPR052155">
    <property type="entry name" value="Biofilm_reg_signaling"/>
</dbReference>
<sequence length="464" mass="54642">MNERNELLHQRNQLMVKILIVFYLLDNIFNIIMYKEALEHYTSTGIIFIFISIYFVWKKKCPIITMYCITTFLFIFIFSLISSWPCLVNFMFIWVALVFTSLYHDQYIIILSGFYSMVMSVYFFYTYRNEIFLGSDLDDIVFYIIFDLFLTIFLLFTTKFTKSLWLKAEESEQQLKNILDYVDVITWSFDINSQKMKISSSVEKICGVPAIHFSKDKDQWRKIVHPDDLCRVNKEVRQLLLGKTYIMEFRILTPDGQIRWIQNRGIPIKDHCNKLIRLDGVVIDITQRKKMEEKIEYMAYYDFLTALPNRILLNEYFLASKNEAKKKRQQLAILFIDLDGFKFVNDTFGHEMGDLLLKDIAKRLKSILREKDMVCRIGGDEFILLLGNISKEQAASIAQRIIHVLSEVFIFQNNQLMISASIGISIYPKDGMNIETLIKKADDAMYAAKRNGKNSFQFYEESVS</sequence>
<gene>
    <name evidence="14" type="ORF">FQB35_02920</name>
</gene>
<name>A0A5C0SBV4_CRATE</name>
<evidence type="ECO:0000259" key="12">
    <source>
        <dbReference type="PROSITE" id="PS50113"/>
    </source>
</evidence>
<evidence type="ECO:0000256" key="9">
    <source>
        <dbReference type="ARBA" id="ARBA00023136"/>
    </source>
</evidence>
<organism evidence="14 15">
    <name type="scientific">Crassaminicella thermophila</name>
    <dbReference type="NCBI Taxonomy" id="2599308"/>
    <lineage>
        <taxon>Bacteria</taxon>
        <taxon>Bacillati</taxon>
        <taxon>Bacillota</taxon>
        <taxon>Clostridia</taxon>
        <taxon>Eubacteriales</taxon>
        <taxon>Clostridiaceae</taxon>
        <taxon>Crassaminicella</taxon>
    </lineage>
</organism>
<accession>A0A5C0SBV4</accession>
<evidence type="ECO:0000256" key="1">
    <source>
        <dbReference type="ARBA" id="ARBA00004429"/>
    </source>
</evidence>
<evidence type="ECO:0000256" key="5">
    <source>
        <dbReference type="ARBA" id="ARBA00022692"/>
    </source>
</evidence>
<keyword evidence="7" id="KW-0547">Nucleotide-binding</keyword>
<dbReference type="OrthoDB" id="9805474at2"/>
<dbReference type="PROSITE" id="PS50887">
    <property type="entry name" value="GGDEF"/>
    <property type="match status" value="1"/>
</dbReference>
<dbReference type="PROSITE" id="PS50113">
    <property type="entry name" value="PAC"/>
    <property type="match status" value="1"/>
</dbReference>
<dbReference type="NCBIfam" id="TIGR00254">
    <property type="entry name" value="GGDEF"/>
    <property type="match status" value="1"/>
</dbReference>
<feature type="transmembrane region" description="Helical" evidence="10">
    <location>
        <begin position="87"/>
        <end position="103"/>
    </location>
</feature>
<dbReference type="GO" id="GO:0005886">
    <property type="term" value="C:plasma membrane"/>
    <property type="evidence" value="ECO:0007669"/>
    <property type="project" value="UniProtKB-SubCell"/>
</dbReference>